<name>A0ABX1G0S7_9PSEU</name>
<dbReference type="SUPFAM" id="SSF52402">
    <property type="entry name" value="Adenine nucleotide alpha hydrolases-like"/>
    <property type="match status" value="1"/>
</dbReference>
<gene>
    <name evidence="7" type="ORF">FXN61_48935</name>
</gene>
<sequence length="133" mass="14880">VGSQHHNVIVTADDFRDSWAKLSWHRDAPLSEPADVAVFRLAELARRDVKVVLSGEGSDELFGGYPKYRFAQATRFAGALPSFALRRLEKLCPLPRHGWASRSVRSPNPRTQNACAAGSRRSPWPERTRWLGG</sequence>
<dbReference type="Pfam" id="PF00733">
    <property type="entry name" value="Asn_synthase"/>
    <property type="match status" value="1"/>
</dbReference>
<evidence type="ECO:0000313" key="8">
    <source>
        <dbReference type="Proteomes" id="UP001515943"/>
    </source>
</evidence>
<evidence type="ECO:0000313" key="7">
    <source>
        <dbReference type="EMBL" id="NKE64183.1"/>
    </source>
</evidence>
<dbReference type="Gene3D" id="3.40.50.620">
    <property type="entry name" value="HUPs"/>
    <property type="match status" value="1"/>
</dbReference>
<dbReference type="InterPro" id="IPR001962">
    <property type="entry name" value="Asn_synthase"/>
</dbReference>
<comment type="pathway">
    <text evidence="1">Amino-acid biosynthesis; L-asparagine biosynthesis; L-asparagine from L-aspartate (L-Gln route): step 1/1.</text>
</comment>
<dbReference type="PANTHER" id="PTHR43284:SF1">
    <property type="entry name" value="ASPARAGINE SYNTHETASE"/>
    <property type="match status" value="1"/>
</dbReference>
<evidence type="ECO:0000256" key="2">
    <source>
        <dbReference type="ARBA" id="ARBA00012737"/>
    </source>
</evidence>
<dbReference type="EMBL" id="VSRL01000620">
    <property type="protein sequence ID" value="NKE64183.1"/>
    <property type="molecule type" value="Genomic_DNA"/>
</dbReference>
<evidence type="ECO:0000259" key="6">
    <source>
        <dbReference type="Pfam" id="PF00733"/>
    </source>
</evidence>
<dbReference type="PANTHER" id="PTHR43284">
    <property type="entry name" value="ASPARAGINE SYNTHETASE (GLUTAMINE-HYDROLYZING)"/>
    <property type="match status" value="1"/>
</dbReference>
<proteinExistence type="predicted"/>
<feature type="compositionally biased region" description="Polar residues" evidence="5">
    <location>
        <begin position="103"/>
        <end position="114"/>
    </location>
</feature>
<organism evidence="7 8">
    <name type="scientific">Lentzea indica</name>
    <dbReference type="NCBI Taxonomy" id="2604800"/>
    <lineage>
        <taxon>Bacteria</taxon>
        <taxon>Bacillati</taxon>
        <taxon>Actinomycetota</taxon>
        <taxon>Actinomycetes</taxon>
        <taxon>Pseudonocardiales</taxon>
        <taxon>Pseudonocardiaceae</taxon>
        <taxon>Lentzea</taxon>
    </lineage>
</organism>
<protein>
    <recommendedName>
        <fullName evidence="2">asparagine synthase (glutamine-hydrolyzing)</fullName>
        <ecNumber evidence="2">6.3.5.4</ecNumber>
    </recommendedName>
</protein>
<evidence type="ECO:0000256" key="5">
    <source>
        <dbReference type="SAM" id="MobiDB-lite"/>
    </source>
</evidence>
<feature type="non-terminal residue" evidence="7">
    <location>
        <position position="1"/>
    </location>
</feature>
<keyword evidence="8" id="KW-1185">Reference proteome</keyword>
<comment type="catalytic activity">
    <reaction evidence="4">
        <text>L-aspartate + L-glutamine + ATP + H2O = L-asparagine + L-glutamate + AMP + diphosphate + H(+)</text>
        <dbReference type="Rhea" id="RHEA:12228"/>
        <dbReference type="ChEBI" id="CHEBI:15377"/>
        <dbReference type="ChEBI" id="CHEBI:15378"/>
        <dbReference type="ChEBI" id="CHEBI:29985"/>
        <dbReference type="ChEBI" id="CHEBI:29991"/>
        <dbReference type="ChEBI" id="CHEBI:30616"/>
        <dbReference type="ChEBI" id="CHEBI:33019"/>
        <dbReference type="ChEBI" id="CHEBI:58048"/>
        <dbReference type="ChEBI" id="CHEBI:58359"/>
        <dbReference type="ChEBI" id="CHEBI:456215"/>
        <dbReference type="EC" id="6.3.5.4"/>
    </reaction>
</comment>
<dbReference type="InterPro" id="IPR014729">
    <property type="entry name" value="Rossmann-like_a/b/a_fold"/>
</dbReference>
<accession>A0ABX1G0S7</accession>
<feature type="region of interest" description="Disordered" evidence="5">
    <location>
        <begin position="101"/>
        <end position="124"/>
    </location>
</feature>
<keyword evidence="3" id="KW-0028">Amino-acid biosynthesis</keyword>
<dbReference type="InterPro" id="IPR051786">
    <property type="entry name" value="ASN_synthetase/amidase"/>
</dbReference>
<dbReference type="Proteomes" id="UP001515943">
    <property type="component" value="Unassembled WGS sequence"/>
</dbReference>
<reference evidence="7 8" key="1">
    <citation type="submission" date="2019-08" db="EMBL/GenBank/DDBJ databases">
        <title>Lentzea from Indian Himalayas.</title>
        <authorList>
            <person name="Mandal S."/>
            <person name="Mallick Gupta A."/>
            <person name="Maiti P.K."/>
            <person name="Sarkar J."/>
            <person name="Mandal S."/>
        </authorList>
    </citation>
    <scope>NUCLEOTIDE SEQUENCE [LARGE SCALE GENOMIC DNA]</scope>
    <source>
        <strain evidence="7 8">PSKA42</strain>
    </source>
</reference>
<comment type="caution">
    <text evidence="7">The sequence shown here is derived from an EMBL/GenBank/DDBJ whole genome shotgun (WGS) entry which is preliminary data.</text>
</comment>
<evidence type="ECO:0000256" key="1">
    <source>
        <dbReference type="ARBA" id="ARBA00005187"/>
    </source>
</evidence>
<evidence type="ECO:0000256" key="3">
    <source>
        <dbReference type="ARBA" id="ARBA00022888"/>
    </source>
</evidence>
<dbReference type="EC" id="6.3.5.4" evidence="2"/>
<dbReference type="CDD" id="cd01991">
    <property type="entry name" value="Asn_synthase_B_C"/>
    <property type="match status" value="1"/>
</dbReference>
<dbReference type="RefSeq" id="WP_223165938.1">
    <property type="nucleotide sequence ID" value="NZ_VSRL01000620.1"/>
</dbReference>
<evidence type="ECO:0000256" key="4">
    <source>
        <dbReference type="ARBA" id="ARBA00048741"/>
    </source>
</evidence>
<keyword evidence="3" id="KW-0061">Asparagine biosynthesis</keyword>
<feature type="non-terminal residue" evidence="7">
    <location>
        <position position="133"/>
    </location>
</feature>
<feature type="domain" description="Asparagine synthetase" evidence="6">
    <location>
        <begin position="2"/>
        <end position="103"/>
    </location>
</feature>